<dbReference type="PIRSF" id="PIRSF019345">
    <property type="entry name" value="ScpB"/>
    <property type="match status" value="1"/>
</dbReference>
<gene>
    <name evidence="5 6" type="primary">scpB</name>
    <name evidence="6" type="ORF">ETP43_09620</name>
</gene>
<dbReference type="AlphaFoldDB" id="A0A4Q1RIB0"/>
<keyword evidence="3 5" id="KW-0159">Chromosome partition</keyword>
<keyword evidence="1 5" id="KW-0963">Cytoplasm</keyword>
<comment type="similarity">
    <text evidence="5">Belongs to the ScpB family.</text>
</comment>
<dbReference type="PANTHER" id="PTHR34298">
    <property type="entry name" value="SEGREGATION AND CONDENSATION PROTEIN B"/>
    <property type="match status" value="1"/>
</dbReference>
<dbReference type="GO" id="GO:0005737">
    <property type="term" value="C:cytoplasm"/>
    <property type="evidence" value="ECO:0007669"/>
    <property type="project" value="UniProtKB-SubCell"/>
</dbReference>
<comment type="subcellular location">
    <subcellularLocation>
        <location evidence="5">Cytoplasm</location>
    </subcellularLocation>
    <text evidence="5">Associated with two foci at the outer edges of the nucleoid region in young cells, and at four foci within both cell halves in older cells.</text>
</comment>
<evidence type="ECO:0000313" key="6">
    <source>
        <dbReference type="EMBL" id="RXS75446.1"/>
    </source>
</evidence>
<evidence type="ECO:0000313" key="7">
    <source>
        <dbReference type="Proteomes" id="UP000290106"/>
    </source>
</evidence>
<evidence type="ECO:0000256" key="5">
    <source>
        <dbReference type="HAMAP-Rule" id="MF_01804"/>
    </source>
</evidence>
<dbReference type="EMBL" id="SDKC01000001">
    <property type="protein sequence ID" value="RXS75446.1"/>
    <property type="molecule type" value="Genomic_DNA"/>
</dbReference>
<evidence type="ECO:0000256" key="2">
    <source>
        <dbReference type="ARBA" id="ARBA00022618"/>
    </source>
</evidence>
<proteinExistence type="inferred from homology"/>
<dbReference type="HAMAP" id="MF_01804">
    <property type="entry name" value="ScpB"/>
    <property type="match status" value="1"/>
</dbReference>
<comment type="function">
    <text evidence="5">Participates in chromosomal partition during cell division. May act via the formation of a condensin-like complex containing Smc and ScpA that pull DNA away from mid-cell into both cell halves.</text>
</comment>
<keyword evidence="2 5" id="KW-0132">Cell division</keyword>
<dbReference type="InterPro" id="IPR036390">
    <property type="entry name" value="WH_DNA-bd_sf"/>
</dbReference>
<organism evidence="6 7">
    <name type="scientific">Blautia faecicola</name>
    <dbReference type="NCBI Taxonomy" id="2509240"/>
    <lineage>
        <taxon>Bacteria</taxon>
        <taxon>Bacillati</taxon>
        <taxon>Bacillota</taxon>
        <taxon>Clostridia</taxon>
        <taxon>Lachnospirales</taxon>
        <taxon>Lachnospiraceae</taxon>
        <taxon>Blautia</taxon>
    </lineage>
</organism>
<dbReference type="GO" id="GO:0006260">
    <property type="term" value="P:DNA replication"/>
    <property type="evidence" value="ECO:0007669"/>
    <property type="project" value="UniProtKB-UniRule"/>
</dbReference>
<dbReference type="Proteomes" id="UP000290106">
    <property type="component" value="Unassembled WGS sequence"/>
</dbReference>
<sequence length="193" mass="21967">MRSSRKMEKLEAAIEAILFSAGDSVETGRIAKAIGQDKNTTEKIIRNMMLKYNARDRGIKILELDGAFQMCTKQEYYEYLVEIALQPKKAVLTDVMLETLSIIAYKQPVTKQEIEKIRGVKCDHPINKLVEYNLVQELGRLDAPGRPILFGTTEEFLRNFGVQSTEDLPTISPVKLEDFKAEAEEEIQLQLDL</sequence>
<dbReference type="GO" id="GO:0051304">
    <property type="term" value="P:chromosome separation"/>
    <property type="evidence" value="ECO:0007669"/>
    <property type="project" value="InterPro"/>
</dbReference>
<name>A0A4Q1RIB0_9FIRM</name>
<dbReference type="InterPro" id="IPR036388">
    <property type="entry name" value="WH-like_DNA-bd_sf"/>
</dbReference>
<evidence type="ECO:0000256" key="3">
    <source>
        <dbReference type="ARBA" id="ARBA00022829"/>
    </source>
</evidence>
<protein>
    <recommendedName>
        <fullName evidence="5">Segregation and condensation protein B</fullName>
    </recommendedName>
</protein>
<evidence type="ECO:0000256" key="1">
    <source>
        <dbReference type="ARBA" id="ARBA00022490"/>
    </source>
</evidence>
<dbReference type="NCBIfam" id="TIGR00281">
    <property type="entry name" value="SMC-Scp complex subunit ScpB"/>
    <property type="match status" value="1"/>
</dbReference>
<comment type="subunit">
    <text evidence="5">Homodimer. Homodimerization may be required to stabilize the binding of ScpA to the Smc head domains. Component of a cohesin-like complex composed of ScpA, ScpB and the Smc homodimer, in which ScpA and ScpB bind to the head domain of Smc. The presence of the three proteins is required for the association of the complex with DNA.</text>
</comment>
<keyword evidence="7" id="KW-1185">Reference proteome</keyword>
<reference evidence="6 7" key="1">
    <citation type="submission" date="2019-01" db="EMBL/GenBank/DDBJ databases">
        <title>Blautia sp. nov. KGMB01111 isolated human feces.</title>
        <authorList>
            <person name="Park J.-E."/>
            <person name="Kim J.-S."/>
            <person name="Park S.-H."/>
        </authorList>
    </citation>
    <scope>NUCLEOTIDE SEQUENCE [LARGE SCALE GENOMIC DNA]</scope>
    <source>
        <strain evidence="6 7">KGMB01111</strain>
    </source>
</reference>
<comment type="caution">
    <text evidence="6">The sequence shown here is derived from an EMBL/GenBank/DDBJ whole genome shotgun (WGS) entry which is preliminary data.</text>
</comment>
<dbReference type="Pfam" id="PF04079">
    <property type="entry name" value="SMC_ScpB"/>
    <property type="match status" value="1"/>
</dbReference>
<accession>A0A4Q1RIB0</accession>
<dbReference type="OrthoDB" id="9806226at2"/>
<dbReference type="PANTHER" id="PTHR34298:SF2">
    <property type="entry name" value="SEGREGATION AND CONDENSATION PROTEIN B"/>
    <property type="match status" value="1"/>
</dbReference>
<dbReference type="InterPro" id="IPR005234">
    <property type="entry name" value="ScpB_csome_segregation"/>
</dbReference>
<dbReference type="GO" id="GO:0051301">
    <property type="term" value="P:cell division"/>
    <property type="evidence" value="ECO:0007669"/>
    <property type="project" value="UniProtKB-KW"/>
</dbReference>
<evidence type="ECO:0000256" key="4">
    <source>
        <dbReference type="ARBA" id="ARBA00023306"/>
    </source>
</evidence>
<dbReference type="SUPFAM" id="SSF46785">
    <property type="entry name" value="Winged helix' DNA-binding domain"/>
    <property type="match status" value="2"/>
</dbReference>
<keyword evidence="4 5" id="KW-0131">Cell cycle</keyword>
<dbReference type="Gene3D" id="1.10.10.10">
    <property type="entry name" value="Winged helix-like DNA-binding domain superfamily/Winged helix DNA-binding domain"/>
    <property type="match status" value="2"/>
</dbReference>